<keyword evidence="2" id="KW-0812">Transmembrane</keyword>
<protein>
    <submittedName>
        <fullName evidence="4">O-acetyltransferase OatA</fullName>
    </submittedName>
</protein>
<feature type="compositionally biased region" description="Basic and acidic residues" evidence="1">
    <location>
        <begin position="1"/>
        <end position="11"/>
    </location>
</feature>
<evidence type="ECO:0000256" key="2">
    <source>
        <dbReference type="SAM" id="Phobius"/>
    </source>
</evidence>
<feature type="transmembrane region" description="Helical" evidence="2">
    <location>
        <begin position="221"/>
        <end position="240"/>
    </location>
</feature>
<dbReference type="InterPro" id="IPR050879">
    <property type="entry name" value="Acyltransferase_3"/>
</dbReference>
<feature type="transmembrane region" description="Helical" evidence="2">
    <location>
        <begin position="349"/>
        <end position="370"/>
    </location>
</feature>
<evidence type="ECO:0000259" key="3">
    <source>
        <dbReference type="Pfam" id="PF01757"/>
    </source>
</evidence>
<feature type="transmembrane region" description="Helical" evidence="2">
    <location>
        <begin position="252"/>
        <end position="272"/>
    </location>
</feature>
<feature type="region of interest" description="Disordered" evidence="1">
    <location>
        <begin position="381"/>
        <end position="412"/>
    </location>
</feature>
<dbReference type="PANTHER" id="PTHR23028:SF53">
    <property type="entry name" value="ACYL_TRANSF_3 DOMAIN-CONTAINING PROTEIN"/>
    <property type="match status" value="1"/>
</dbReference>
<dbReference type="Proteomes" id="UP001055153">
    <property type="component" value="Unassembled WGS sequence"/>
</dbReference>
<evidence type="ECO:0000313" key="5">
    <source>
        <dbReference type="Proteomes" id="UP001055153"/>
    </source>
</evidence>
<feature type="transmembrane region" description="Helical" evidence="2">
    <location>
        <begin position="61"/>
        <end position="81"/>
    </location>
</feature>
<reference evidence="4" key="1">
    <citation type="journal article" date="2021" name="Front. Microbiol.">
        <title>Comprehensive Comparative Genomics and Phenotyping of Methylobacterium Species.</title>
        <authorList>
            <person name="Alessa O."/>
            <person name="Ogura Y."/>
            <person name="Fujitani Y."/>
            <person name="Takami H."/>
            <person name="Hayashi T."/>
            <person name="Sahin N."/>
            <person name="Tani A."/>
        </authorList>
    </citation>
    <scope>NUCLEOTIDE SEQUENCE</scope>
    <source>
        <strain evidence="4">DSM 17168</strain>
    </source>
</reference>
<dbReference type="EMBL" id="BPQQ01000101">
    <property type="protein sequence ID" value="GJE04094.1"/>
    <property type="molecule type" value="Genomic_DNA"/>
</dbReference>
<dbReference type="InterPro" id="IPR002656">
    <property type="entry name" value="Acyl_transf_3_dom"/>
</dbReference>
<name>A0ABQ4SLJ7_9HYPH</name>
<feature type="domain" description="Acyltransferase 3" evidence="3">
    <location>
        <begin position="35"/>
        <end position="367"/>
    </location>
</feature>
<evidence type="ECO:0000256" key="1">
    <source>
        <dbReference type="SAM" id="MobiDB-lite"/>
    </source>
</evidence>
<keyword evidence="5" id="KW-1185">Reference proteome</keyword>
<reference evidence="4" key="2">
    <citation type="submission" date="2021-08" db="EMBL/GenBank/DDBJ databases">
        <authorList>
            <person name="Tani A."/>
            <person name="Ola A."/>
            <person name="Ogura Y."/>
            <person name="Katsura K."/>
            <person name="Hayashi T."/>
        </authorList>
    </citation>
    <scope>NUCLEOTIDE SEQUENCE</scope>
    <source>
        <strain evidence="4">DSM 17168</strain>
    </source>
</reference>
<evidence type="ECO:0000313" key="4">
    <source>
        <dbReference type="EMBL" id="GJE04094.1"/>
    </source>
</evidence>
<keyword evidence="2" id="KW-1133">Transmembrane helix</keyword>
<gene>
    <name evidence="4" type="primary">oatA_2</name>
    <name evidence="4" type="ORF">GMJLKIPL_6054</name>
</gene>
<comment type="caution">
    <text evidence="4">The sequence shown here is derived from an EMBL/GenBank/DDBJ whole genome shotgun (WGS) entry which is preliminary data.</text>
</comment>
<organism evidence="4 5">
    <name type="scientific">Methylobacterium isbiliense</name>
    <dbReference type="NCBI Taxonomy" id="315478"/>
    <lineage>
        <taxon>Bacteria</taxon>
        <taxon>Pseudomonadati</taxon>
        <taxon>Pseudomonadota</taxon>
        <taxon>Alphaproteobacteria</taxon>
        <taxon>Hyphomicrobiales</taxon>
        <taxon>Methylobacteriaceae</taxon>
        <taxon>Methylobacterium</taxon>
    </lineage>
</organism>
<dbReference type="PANTHER" id="PTHR23028">
    <property type="entry name" value="ACETYLTRANSFERASE"/>
    <property type="match status" value="1"/>
</dbReference>
<feature type="transmembrane region" description="Helical" evidence="2">
    <location>
        <begin position="185"/>
        <end position="209"/>
    </location>
</feature>
<dbReference type="Pfam" id="PF01757">
    <property type="entry name" value="Acyl_transf_3"/>
    <property type="match status" value="1"/>
</dbReference>
<feature type="transmembrane region" description="Helical" evidence="2">
    <location>
        <begin position="101"/>
        <end position="120"/>
    </location>
</feature>
<sequence>MSTACARHERPAGTAATGTAPTGTGPAVLQGSHIPGLDGVRAISILCVLAGHYGFGRVVPGGLGVTIFFFLSGFLITTLLLREQQRTGGIDLRNFYIRRALRLTPEMAAFVLIIAGVAWVQGYLIRPVELIAALFYFTNYYHLTVGMCGYDACAGWHMLWSLAVEEHFYLVFPLALILIGPRPRLLFAALSGVLVLGLVWRLIVVLGLSLDPDWTYKASDARLDSIAYGCWLAVVFARFPERLRWAWRHGQVLFAVAAALLLASLALRHPVFRETARYSLQGLALASAFVALYGSEAGGRVRTALERPALVRLGRLSYGAYLWHFVPLDIVLRQLGVAQAALLPLHLKLVVAPLAGLATVGLAYLSYRLIAQPAAGLRHRFGPRGRSAPTPSQPTHRDSAPEGAMSPAAGRS</sequence>
<keyword evidence="2" id="KW-0472">Membrane</keyword>
<feature type="region of interest" description="Disordered" evidence="1">
    <location>
        <begin position="1"/>
        <end position="24"/>
    </location>
</feature>
<accession>A0ABQ4SLJ7</accession>
<proteinExistence type="predicted"/>
<feature type="compositionally biased region" description="Low complexity" evidence="1">
    <location>
        <begin position="12"/>
        <end position="24"/>
    </location>
</feature>